<reference evidence="5 6" key="1">
    <citation type="submission" date="2016-10" db="EMBL/GenBank/DDBJ databases">
        <authorList>
            <person name="de Groot N.N."/>
        </authorList>
    </citation>
    <scope>NUCLEOTIDE SEQUENCE [LARGE SCALE GENOMIC DNA]</scope>
    <source>
        <strain evidence="5 6">LMG 26867</strain>
    </source>
</reference>
<sequence>MDRESFVDKDFPRDFSLTVSRSEYDPEEKIISVRLEMNIEPESGAVDRPYEMRIKIAGHFEVDEEKFPIEHINNFAENNAPVILIPYIREQAYSLSIRAGVDPVIFPLVQVPVFRIVKQEQA</sequence>
<dbReference type="Proteomes" id="UP000198481">
    <property type="component" value="Chromosome I"/>
</dbReference>
<comment type="similarity">
    <text evidence="1">Belongs to the SecB family.</text>
</comment>
<dbReference type="AlphaFoldDB" id="A0A1H1V3H0"/>
<evidence type="ECO:0000256" key="2">
    <source>
        <dbReference type="ARBA" id="ARBA00022448"/>
    </source>
</evidence>
<evidence type="ECO:0000256" key="3">
    <source>
        <dbReference type="ARBA" id="ARBA00022927"/>
    </source>
</evidence>
<keyword evidence="4" id="KW-0811">Translocation</keyword>
<dbReference type="InterPro" id="IPR035958">
    <property type="entry name" value="SecB-like_sf"/>
</dbReference>
<organism evidence="5 6">
    <name type="scientific">Pseudomonas prosekii</name>
    <dbReference type="NCBI Taxonomy" id="1148509"/>
    <lineage>
        <taxon>Bacteria</taxon>
        <taxon>Pseudomonadati</taxon>
        <taxon>Pseudomonadota</taxon>
        <taxon>Gammaproteobacteria</taxon>
        <taxon>Pseudomonadales</taxon>
        <taxon>Pseudomonadaceae</taxon>
        <taxon>Pseudomonas</taxon>
    </lineage>
</organism>
<dbReference type="Pfam" id="PF02556">
    <property type="entry name" value="SecB"/>
    <property type="match status" value="1"/>
</dbReference>
<keyword evidence="3" id="KW-0653">Protein transport</keyword>
<dbReference type="SUPFAM" id="SSF54611">
    <property type="entry name" value="SecB-like"/>
    <property type="match status" value="1"/>
</dbReference>
<keyword evidence="2" id="KW-0813">Transport</keyword>
<dbReference type="Gene3D" id="3.10.420.10">
    <property type="entry name" value="SecB-like"/>
    <property type="match status" value="1"/>
</dbReference>
<protein>
    <submittedName>
        <fullName evidence="5">Preprotein translocase subunit SecB</fullName>
    </submittedName>
</protein>
<dbReference type="EMBL" id="LT629762">
    <property type="protein sequence ID" value="SDS79041.1"/>
    <property type="molecule type" value="Genomic_DNA"/>
</dbReference>
<evidence type="ECO:0000313" key="5">
    <source>
        <dbReference type="EMBL" id="SDS79041.1"/>
    </source>
</evidence>
<name>A0A1H1V3H0_9PSED</name>
<gene>
    <name evidence="5" type="ORF">SAMN05216222_2283</name>
</gene>
<evidence type="ECO:0000313" key="6">
    <source>
        <dbReference type="Proteomes" id="UP000198481"/>
    </source>
</evidence>
<dbReference type="STRING" id="1148509.SAMN05216222_2283"/>
<evidence type="ECO:0000256" key="1">
    <source>
        <dbReference type="ARBA" id="ARBA00009990"/>
    </source>
</evidence>
<proteinExistence type="inferred from homology"/>
<dbReference type="InterPro" id="IPR003708">
    <property type="entry name" value="SecB"/>
</dbReference>
<evidence type="ECO:0000256" key="4">
    <source>
        <dbReference type="ARBA" id="ARBA00023010"/>
    </source>
</evidence>
<accession>A0A1H1V3H0</accession>